<proteinExistence type="predicted"/>
<evidence type="ECO:0000313" key="2">
    <source>
        <dbReference type="EMBL" id="KAI9175157.1"/>
    </source>
</evidence>
<protein>
    <submittedName>
        <fullName evidence="2">Uncharacterized protein</fullName>
    </submittedName>
</protein>
<evidence type="ECO:0000256" key="1">
    <source>
        <dbReference type="SAM" id="MobiDB-lite"/>
    </source>
</evidence>
<feature type="region of interest" description="Disordered" evidence="1">
    <location>
        <begin position="193"/>
        <end position="214"/>
    </location>
</feature>
<dbReference type="Proteomes" id="UP001064489">
    <property type="component" value="Chromosome 8"/>
</dbReference>
<gene>
    <name evidence="2" type="ORF">LWI28_028273</name>
</gene>
<reference evidence="2" key="1">
    <citation type="journal article" date="2022" name="Plant J.">
        <title>Strategies of tolerance reflected in two North American maple genomes.</title>
        <authorList>
            <person name="McEvoy S.L."/>
            <person name="Sezen U.U."/>
            <person name="Trouern-Trend A."/>
            <person name="McMahon S.M."/>
            <person name="Schaberg P.G."/>
            <person name="Yang J."/>
            <person name="Wegrzyn J.L."/>
            <person name="Swenson N.G."/>
        </authorList>
    </citation>
    <scope>NUCLEOTIDE SEQUENCE</scope>
    <source>
        <strain evidence="2">91603</strain>
    </source>
</reference>
<accession>A0AAD5IRV2</accession>
<name>A0AAD5IRV2_ACENE</name>
<keyword evidence="3" id="KW-1185">Reference proteome</keyword>
<organism evidence="2 3">
    <name type="scientific">Acer negundo</name>
    <name type="common">Box elder</name>
    <dbReference type="NCBI Taxonomy" id="4023"/>
    <lineage>
        <taxon>Eukaryota</taxon>
        <taxon>Viridiplantae</taxon>
        <taxon>Streptophyta</taxon>
        <taxon>Embryophyta</taxon>
        <taxon>Tracheophyta</taxon>
        <taxon>Spermatophyta</taxon>
        <taxon>Magnoliopsida</taxon>
        <taxon>eudicotyledons</taxon>
        <taxon>Gunneridae</taxon>
        <taxon>Pentapetalae</taxon>
        <taxon>rosids</taxon>
        <taxon>malvids</taxon>
        <taxon>Sapindales</taxon>
        <taxon>Sapindaceae</taxon>
        <taxon>Hippocastanoideae</taxon>
        <taxon>Acereae</taxon>
        <taxon>Acer</taxon>
    </lineage>
</organism>
<sequence>MYSSVSNLNLNPLLEKYGLDSSPMMEACKIPSFEIGLNEIALGIGLDGVQLEIKDKKAAEISKVQKFTKNENDEEVRVKKEFSGCLSKPILEKAINGVCLKSVGVKRGVNFCRSKPILENAINGFCLRSVEDKRKGYWFLKPKEKPGLASFGNAKLDVCKIRNFVNEESDEDPCSSLVSRDRVLSSIKVMRDGSSKEGLSPGVNKYGNRGGSKSDLGKGLNRAEVEVPFLSKNLKGRKSFIPVKRHSMKMRSFDTCNKVSWNLEDEIFKVMETGEAMGFDLIDKVVETNEVIVGSEFKKQRGMS</sequence>
<dbReference type="EMBL" id="JAJSOW010000103">
    <property type="protein sequence ID" value="KAI9175157.1"/>
    <property type="molecule type" value="Genomic_DNA"/>
</dbReference>
<evidence type="ECO:0000313" key="3">
    <source>
        <dbReference type="Proteomes" id="UP001064489"/>
    </source>
</evidence>
<comment type="caution">
    <text evidence="2">The sequence shown here is derived from an EMBL/GenBank/DDBJ whole genome shotgun (WGS) entry which is preliminary data.</text>
</comment>
<reference evidence="2" key="2">
    <citation type="submission" date="2023-02" db="EMBL/GenBank/DDBJ databases">
        <authorList>
            <person name="Swenson N.G."/>
            <person name="Wegrzyn J.L."/>
            <person name="Mcevoy S.L."/>
        </authorList>
    </citation>
    <scope>NUCLEOTIDE SEQUENCE</scope>
    <source>
        <strain evidence="2">91603</strain>
        <tissue evidence="2">Leaf</tissue>
    </source>
</reference>
<dbReference type="AlphaFoldDB" id="A0AAD5IRV2"/>